<dbReference type="SUPFAM" id="SSF52540">
    <property type="entry name" value="P-loop containing nucleoside triphosphate hydrolases"/>
    <property type="match status" value="1"/>
</dbReference>
<name>C0E798_9CORY</name>
<sequence>MLITDIEIRDFKTIRHLRWSNIPDHGVFVIHGDNEQGKSTVLEAIAQVLHTKHSSRAQAVKDAQPLGSDVGPQVTVNLTLGGKNVRLFKQWLKTPRAELTISGDGSYTGGDAEQRFEEFFHKHVDQTLFTALYNRQGSMVHPLVLGGITSLTQVLAEASGMSEVGNSGHAQTRDAETGPLLVRIIGEYHKYYTQRGKPTKQFQAHHDRVAAATQAAQEAASRLEELHHHVAEVERITAARMAAERELPGQREIRDACHEDYEAARQIQHQAEQLDRDQELARVRLQAAEAALAKRLELMESEWAGRERVDKLEAALVDLRQAAEAEDERSATLTAARA</sequence>
<reference evidence="3 4" key="1">
    <citation type="submission" date="2009-01" db="EMBL/GenBank/DDBJ databases">
        <authorList>
            <person name="Fulton L."/>
            <person name="Clifton S."/>
            <person name="Chinwalla A.T."/>
            <person name="Mitreva M."/>
            <person name="Sodergren E."/>
            <person name="Weinstock G."/>
            <person name="Clifton S."/>
            <person name="Dooling D.J."/>
            <person name="Fulton B."/>
            <person name="Minx P."/>
            <person name="Pepin K.H."/>
            <person name="Johnson M."/>
            <person name="Bhonagiri V."/>
            <person name="Nash W.E."/>
            <person name="Mardis E.R."/>
            <person name="Wilson R.K."/>
        </authorList>
    </citation>
    <scope>NUCLEOTIDE SEQUENCE [LARGE SCALE GENOMIC DNA]</scope>
    <source>
        <strain evidence="3 4">ATCC 33806</strain>
    </source>
</reference>
<dbReference type="InterPro" id="IPR027417">
    <property type="entry name" value="P-loop_NTPase"/>
</dbReference>
<feature type="domain" description="Rad50/SbcC-type AAA" evidence="2">
    <location>
        <begin position="6"/>
        <end position="60"/>
    </location>
</feature>
<organism evidence="3 4">
    <name type="scientific">Corynebacterium matruchotii ATCC 33806</name>
    <dbReference type="NCBI Taxonomy" id="566549"/>
    <lineage>
        <taxon>Bacteria</taxon>
        <taxon>Bacillati</taxon>
        <taxon>Actinomycetota</taxon>
        <taxon>Actinomycetes</taxon>
        <taxon>Mycobacteriales</taxon>
        <taxon>Corynebacteriaceae</taxon>
        <taxon>Corynebacterium</taxon>
    </lineage>
</organism>
<proteinExistence type="predicted"/>
<dbReference type="PANTHER" id="PTHR41259:SF1">
    <property type="entry name" value="DOUBLE-STRAND BREAK REPAIR RAD50 ATPASE, PUTATIVE-RELATED"/>
    <property type="match status" value="1"/>
</dbReference>
<dbReference type="Pfam" id="PF13476">
    <property type="entry name" value="AAA_23"/>
    <property type="match status" value="1"/>
</dbReference>
<dbReference type="PANTHER" id="PTHR41259">
    <property type="entry name" value="DOUBLE-STRAND BREAK REPAIR RAD50 ATPASE, PUTATIVE-RELATED"/>
    <property type="match status" value="1"/>
</dbReference>
<protein>
    <recommendedName>
        <fullName evidence="2">Rad50/SbcC-type AAA domain-containing protein</fullName>
    </recommendedName>
</protein>
<dbReference type="GO" id="GO:0006302">
    <property type="term" value="P:double-strand break repair"/>
    <property type="evidence" value="ECO:0007669"/>
    <property type="project" value="InterPro"/>
</dbReference>
<dbReference type="GO" id="GO:0016887">
    <property type="term" value="F:ATP hydrolysis activity"/>
    <property type="evidence" value="ECO:0007669"/>
    <property type="project" value="InterPro"/>
</dbReference>
<dbReference type="RefSeq" id="WP_005523333.1">
    <property type="nucleotide sequence ID" value="NZ_EQ973332.1"/>
</dbReference>
<comment type="caution">
    <text evidence="3">The sequence shown here is derived from an EMBL/GenBank/DDBJ whole genome shotgun (WGS) entry which is preliminary data.</text>
</comment>
<evidence type="ECO:0000256" key="1">
    <source>
        <dbReference type="SAM" id="Coils"/>
    </source>
</evidence>
<dbReference type="EMBL" id="ACEB01000052">
    <property type="protein sequence ID" value="EEG25574.1"/>
    <property type="molecule type" value="Genomic_DNA"/>
</dbReference>
<gene>
    <name evidence="3" type="ORF">CORMATOL_02887</name>
</gene>
<dbReference type="AlphaFoldDB" id="C0E798"/>
<feature type="non-terminal residue" evidence="3">
    <location>
        <position position="338"/>
    </location>
</feature>
<evidence type="ECO:0000259" key="2">
    <source>
        <dbReference type="Pfam" id="PF13476"/>
    </source>
</evidence>
<accession>C0E798</accession>
<dbReference type="Gene3D" id="3.40.50.300">
    <property type="entry name" value="P-loop containing nucleotide triphosphate hydrolases"/>
    <property type="match status" value="1"/>
</dbReference>
<evidence type="ECO:0000313" key="4">
    <source>
        <dbReference type="Proteomes" id="UP000006247"/>
    </source>
</evidence>
<keyword evidence="1" id="KW-0175">Coiled coil</keyword>
<dbReference type="HOGENOM" id="CLU_822594_0_0_11"/>
<feature type="coiled-coil region" evidence="1">
    <location>
        <begin position="271"/>
        <end position="329"/>
    </location>
</feature>
<evidence type="ECO:0000313" key="3">
    <source>
        <dbReference type="EMBL" id="EEG25574.1"/>
    </source>
</evidence>
<dbReference type="Proteomes" id="UP000006247">
    <property type="component" value="Unassembled WGS sequence"/>
</dbReference>
<dbReference type="InterPro" id="IPR038729">
    <property type="entry name" value="Rad50/SbcC_AAA"/>
</dbReference>